<dbReference type="OrthoDB" id="10591815at2759"/>
<dbReference type="EMBL" id="JAAKFY010000013">
    <property type="protein sequence ID" value="KAF3847992.1"/>
    <property type="molecule type" value="Genomic_DNA"/>
</dbReference>
<evidence type="ECO:0000313" key="3">
    <source>
        <dbReference type="Proteomes" id="UP000518266"/>
    </source>
</evidence>
<feature type="region of interest" description="Disordered" evidence="1">
    <location>
        <begin position="61"/>
        <end position="80"/>
    </location>
</feature>
<name>A0A7J5YEU2_DISMA</name>
<feature type="region of interest" description="Disordered" evidence="1">
    <location>
        <begin position="263"/>
        <end position="299"/>
    </location>
</feature>
<gene>
    <name evidence="2" type="ORF">F7725_021020</name>
</gene>
<evidence type="ECO:0000313" key="2">
    <source>
        <dbReference type="EMBL" id="KAF3847992.1"/>
    </source>
</evidence>
<dbReference type="Proteomes" id="UP000518266">
    <property type="component" value="Unassembled WGS sequence"/>
</dbReference>
<accession>A0A7J5YEU2</accession>
<sequence>MCVLPWGKTEECSLVSVRLSTASVTTFSASVDCVCCSLLLGPFPLSHLMRCRTSEDSSVISPERALQRQGSTSSSSSTTRITAHTAIRAPLADDDSPKRKQSSVPSTSVIGWMYSCETTEENEYRGAFVSLRRGACDGVYHRIEDVGRKTQQCRPAVDYSFIHVVLKETEKCSVQILVAHLQLQNLHLIVPLLYDGAPPDYSQDCLLWGPLCCWLTAQHRTSGGRRCLGFPAAAPRSRRKAPRTISATLHFKISYPCQHGVSQTQDALPVDPGEEEAFGGQDGSDVDDEAPVGAVGDGDAVDAQFTFPVSLRVSDTHSPSN</sequence>
<keyword evidence="3" id="KW-1185">Reference proteome</keyword>
<evidence type="ECO:0000256" key="1">
    <source>
        <dbReference type="SAM" id="MobiDB-lite"/>
    </source>
</evidence>
<dbReference type="AlphaFoldDB" id="A0A7J5YEU2"/>
<comment type="caution">
    <text evidence="2">The sequence shown here is derived from an EMBL/GenBank/DDBJ whole genome shotgun (WGS) entry which is preliminary data.</text>
</comment>
<reference evidence="2 3" key="1">
    <citation type="submission" date="2020-03" db="EMBL/GenBank/DDBJ databases">
        <title>Dissostichus mawsoni Genome sequencing and assembly.</title>
        <authorList>
            <person name="Park H."/>
        </authorList>
    </citation>
    <scope>NUCLEOTIDE SEQUENCE [LARGE SCALE GENOMIC DNA]</scope>
    <source>
        <strain evidence="2">DM0001</strain>
        <tissue evidence="2">Muscle</tissue>
    </source>
</reference>
<proteinExistence type="predicted"/>
<organism evidence="2 3">
    <name type="scientific">Dissostichus mawsoni</name>
    <name type="common">Antarctic cod</name>
    <dbReference type="NCBI Taxonomy" id="36200"/>
    <lineage>
        <taxon>Eukaryota</taxon>
        <taxon>Metazoa</taxon>
        <taxon>Chordata</taxon>
        <taxon>Craniata</taxon>
        <taxon>Vertebrata</taxon>
        <taxon>Euteleostomi</taxon>
        <taxon>Actinopterygii</taxon>
        <taxon>Neopterygii</taxon>
        <taxon>Teleostei</taxon>
        <taxon>Neoteleostei</taxon>
        <taxon>Acanthomorphata</taxon>
        <taxon>Eupercaria</taxon>
        <taxon>Perciformes</taxon>
        <taxon>Notothenioidei</taxon>
        <taxon>Nototheniidae</taxon>
        <taxon>Dissostichus</taxon>
    </lineage>
</organism>
<protein>
    <submittedName>
        <fullName evidence="2">Uncharacterized protein</fullName>
    </submittedName>
</protein>